<protein>
    <recommendedName>
        <fullName evidence="3">Glycosyl hydrolase family 71</fullName>
    </recommendedName>
</protein>
<gene>
    <name evidence="1" type="ORF">J2804_003548</name>
</gene>
<dbReference type="Pfam" id="PF03659">
    <property type="entry name" value="Glyco_hydro_71"/>
    <property type="match status" value="1"/>
</dbReference>
<proteinExistence type="predicted"/>
<evidence type="ECO:0008006" key="3">
    <source>
        <dbReference type="Google" id="ProtNLM"/>
    </source>
</evidence>
<dbReference type="Gene3D" id="3.20.20.80">
    <property type="entry name" value="Glycosidases"/>
    <property type="match status" value="1"/>
</dbReference>
<keyword evidence="2" id="KW-1185">Reference proteome</keyword>
<evidence type="ECO:0000313" key="1">
    <source>
        <dbReference type="EMBL" id="MDR6410126.1"/>
    </source>
</evidence>
<reference evidence="1 2" key="1">
    <citation type="submission" date="2023-07" db="EMBL/GenBank/DDBJ databases">
        <title>Sorghum-associated microbial communities from plants grown in Nebraska, USA.</title>
        <authorList>
            <person name="Schachtman D."/>
        </authorList>
    </citation>
    <scope>NUCLEOTIDE SEQUENCE [LARGE SCALE GENOMIC DNA]</scope>
    <source>
        <strain evidence="1 2">DS1316</strain>
    </source>
</reference>
<accession>A0ABU1LUD5</accession>
<dbReference type="InterPro" id="IPR005197">
    <property type="entry name" value="Glyco_hydro_71"/>
</dbReference>
<evidence type="ECO:0000313" key="2">
    <source>
        <dbReference type="Proteomes" id="UP001264340"/>
    </source>
</evidence>
<comment type="caution">
    <text evidence="1">The sequence shown here is derived from an EMBL/GenBank/DDBJ whole genome shotgun (WGS) entry which is preliminary data.</text>
</comment>
<name>A0ABU1LUD5_9BURK</name>
<sequence length="441" mass="47631">MGVPPALMAMSVPTGATLAAASPVGKRVFAHYMVAWPRGGRNAGIDDYIAEFRDAQQRGIDGFALNCGGWHRSEPLYRARVLTMYRAAEQFGGFKLFVSADGKAQDELDDIVQTTARLPAQLTVDGKPVVSSYALGGNDAERCRALILEAESLDAYFVPHFVPSSGEAEIGDSVASEVANRCQAAQGYFYFGAAGAPDSLARSIKHLATALKSAGKVFMAPVTPYYRGLASGTNYRAFETNGFSGMATEWLAAIHANVDWVQIVTWNDWAESTYVAPIGSSARAQVYNPRFGGLLSHSAYLDASRYFIEWFKRGAAPAITQDRFYYFYRLHPVGVSAMASIGTSVGNATAPRSRTLMTAQIHVTMFLTERAILIVTQGNARTTRDLPAGMSEVAVPSIPGTPRFTLIRNGKTIADKTGEEPIRTNDFSGAFNYFSGSSAQN</sequence>
<dbReference type="Proteomes" id="UP001264340">
    <property type="component" value="Unassembled WGS sequence"/>
</dbReference>
<organism evidence="1 2">
    <name type="scientific">Paraburkholderia terricola</name>
    <dbReference type="NCBI Taxonomy" id="169427"/>
    <lineage>
        <taxon>Bacteria</taxon>
        <taxon>Pseudomonadati</taxon>
        <taxon>Pseudomonadota</taxon>
        <taxon>Betaproteobacteria</taxon>
        <taxon>Burkholderiales</taxon>
        <taxon>Burkholderiaceae</taxon>
        <taxon>Paraburkholderia</taxon>
    </lineage>
</organism>
<dbReference type="CDD" id="cd11577">
    <property type="entry name" value="GH71"/>
    <property type="match status" value="1"/>
</dbReference>
<dbReference type="RefSeq" id="WP_227470518.1">
    <property type="nucleotide sequence ID" value="NZ_JAVDQV010000004.1"/>
</dbReference>
<dbReference type="EMBL" id="JAVDRP010000006">
    <property type="protein sequence ID" value="MDR6410126.1"/>
    <property type="molecule type" value="Genomic_DNA"/>
</dbReference>